<dbReference type="PANTHER" id="PTHR30349">
    <property type="entry name" value="PHAGE INTEGRASE-RELATED"/>
    <property type="match status" value="1"/>
</dbReference>
<organism evidence="5 6">
    <name type="scientific">Methanococcus maripaludis</name>
    <name type="common">Methanococcus deltae</name>
    <dbReference type="NCBI Taxonomy" id="39152"/>
    <lineage>
        <taxon>Archaea</taxon>
        <taxon>Methanobacteriati</taxon>
        <taxon>Methanobacteriota</taxon>
        <taxon>Methanomada group</taxon>
        <taxon>Methanococci</taxon>
        <taxon>Methanococcales</taxon>
        <taxon>Methanococcaceae</taxon>
        <taxon>Methanococcus</taxon>
    </lineage>
</organism>
<name>A0A7J9S7L6_METMI</name>
<evidence type="ECO:0000313" key="5">
    <source>
        <dbReference type="EMBL" id="MBB6400978.1"/>
    </source>
</evidence>
<dbReference type="GO" id="GO:0003677">
    <property type="term" value="F:DNA binding"/>
    <property type="evidence" value="ECO:0007669"/>
    <property type="project" value="UniProtKB-KW"/>
</dbReference>
<protein>
    <submittedName>
        <fullName evidence="5">Integrase</fullName>
    </submittedName>
</protein>
<keyword evidence="1" id="KW-0229">DNA integration</keyword>
<dbReference type="GO" id="GO:0015074">
    <property type="term" value="P:DNA integration"/>
    <property type="evidence" value="ECO:0007669"/>
    <property type="project" value="UniProtKB-KW"/>
</dbReference>
<evidence type="ECO:0000313" key="6">
    <source>
        <dbReference type="Proteomes" id="UP000536195"/>
    </source>
</evidence>
<sequence>MIRTYLVVVDVSKKIDRLDEHSKKMFYEFVACNSNKTPRYIQGISYALGAFMSHCEKDSFKQITVADAINFYNNYECTKNTRVQYMVHVNLFLNFCVDEGYLPKNPILKYKQGLKASKKERVYLTEKQQELVLSRLTDFEFRFMYIFLVNSGLRREEFRKLKFIDVDLDERIIHVREGKGDKYRFVPISDELYIYLKRWNYERSLRYPVSDAYLVNKKGKGYARDVFYLFSDYIDRAVPNLHIRVTPHILRHTFATNCLNKGMDLKTLSTVLGHEDIKTTSIYVHKNKEQIKKDFLSVMNKKI</sequence>
<proteinExistence type="predicted"/>
<keyword evidence="3" id="KW-0233">DNA recombination</keyword>
<dbReference type="SUPFAM" id="SSF56349">
    <property type="entry name" value="DNA breaking-rejoining enzymes"/>
    <property type="match status" value="1"/>
</dbReference>
<evidence type="ECO:0000256" key="2">
    <source>
        <dbReference type="ARBA" id="ARBA00023125"/>
    </source>
</evidence>
<dbReference type="PANTHER" id="PTHR30349:SF41">
    <property type="entry name" value="INTEGRASE_RECOMBINASE PROTEIN MJ0367-RELATED"/>
    <property type="match status" value="1"/>
</dbReference>
<dbReference type="Gene3D" id="1.10.443.10">
    <property type="entry name" value="Intergrase catalytic core"/>
    <property type="match status" value="1"/>
</dbReference>
<evidence type="ECO:0000256" key="3">
    <source>
        <dbReference type="ARBA" id="ARBA00023172"/>
    </source>
</evidence>
<reference evidence="5 6" key="1">
    <citation type="submission" date="2020-08" db="EMBL/GenBank/DDBJ databases">
        <title>Genomic Encyclopedia of Type Strains, Phase IV (KMG-V): Genome sequencing to study the core and pangenomes of soil and plant-associated prokaryotes.</title>
        <authorList>
            <person name="Whitman W."/>
        </authorList>
    </citation>
    <scope>NUCLEOTIDE SEQUENCE [LARGE SCALE GENOMIC DNA]</scope>
    <source>
        <strain evidence="5 6">C11</strain>
    </source>
</reference>
<accession>A0A7J9S7L6</accession>
<dbReference type="PROSITE" id="PS51898">
    <property type="entry name" value="TYR_RECOMBINASE"/>
    <property type="match status" value="1"/>
</dbReference>
<dbReference type="EMBL" id="JACHEC010000001">
    <property type="protein sequence ID" value="MBB6400978.1"/>
    <property type="molecule type" value="Genomic_DNA"/>
</dbReference>
<dbReference type="RefSeq" id="WP_184229459.1">
    <property type="nucleotide sequence ID" value="NZ_JACHEC010000001.1"/>
</dbReference>
<dbReference type="InterPro" id="IPR010998">
    <property type="entry name" value="Integrase_recombinase_N"/>
</dbReference>
<dbReference type="Proteomes" id="UP000536195">
    <property type="component" value="Unassembled WGS sequence"/>
</dbReference>
<dbReference type="InterPro" id="IPR002104">
    <property type="entry name" value="Integrase_catalytic"/>
</dbReference>
<feature type="domain" description="Tyr recombinase" evidence="4">
    <location>
        <begin position="119"/>
        <end position="296"/>
    </location>
</feature>
<comment type="caution">
    <text evidence="5">The sequence shown here is derived from an EMBL/GenBank/DDBJ whole genome shotgun (WGS) entry which is preliminary data.</text>
</comment>
<evidence type="ECO:0000259" key="4">
    <source>
        <dbReference type="PROSITE" id="PS51898"/>
    </source>
</evidence>
<dbReference type="InterPro" id="IPR011010">
    <property type="entry name" value="DNA_brk_join_enz"/>
</dbReference>
<dbReference type="GO" id="GO:0006310">
    <property type="term" value="P:DNA recombination"/>
    <property type="evidence" value="ECO:0007669"/>
    <property type="project" value="UniProtKB-KW"/>
</dbReference>
<dbReference type="InterPro" id="IPR050090">
    <property type="entry name" value="Tyrosine_recombinase_XerCD"/>
</dbReference>
<dbReference type="InterPro" id="IPR013762">
    <property type="entry name" value="Integrase-like_cat_sf"/>
</dbReference>
<keyword evidence="2" id="KW-0238">DNA-binding</keyword>
<dbReference type="AlphaFoldDB" id="A0A7J9S7L6"/>
<gene>
    <name evidence="5" type="ORF">HNP92_000263</name>
</gene>
<evidence type="ECO:0000256" key="1">
    <source>
        <dbReference type="ARBA" id="ARBA00022908"/>
    </source>
</evidence>
<dbReference type="Gene3D" id="1.10.150.130">
    <property type="match status" value="1"/>
</dbReference>
<dbReference type="Pfam" id="PF00589">
    <property type="entry name" value="Phage_integrase"/>
    <property type="match status" value="1"/>
</dbReference>